<feature type="chain" id="PRO_5046885142" evidence="2">
    <location>
        <begin position="17"/>
        <end position="260"/>
    </location>
</feature>
<proteinExistence type="predicted"/>
<organism evidence="3 4">
    <name type="scientific">Prorocentrum cordatum</name>
    <dbReference type="NCBI Taxonomy" id="2364126"/>
    <lineage>
        <taxon>Eukaryota</taxon>
        <taxon>Sar</taxon>
        <taxon>Alveolata</taxon>
        <taxon>Dinophyceae</taxon>
        <taxon>Prorocentrales</taxon>
        <taxon>Prorocentraceae</taxon>
        <taxon>Prorocentrum</taxon>
    </lineage>
</organism>
<feature type="region of interest" description="Disordered" evidence="1">
    <location>
        <begin position="218"/>
        <end position="260"/>
    </location>
</feature>
<evidence type="ECO:0000256" key="2">
    <source>
        <dbReference type="SAM" id="SignalP"/>
    </source>
</evidence>
<feature type="compositionally biased region" description="Gly residues" evidence="1">
    <location>
        <begin position="232"/>
        <end position="246"/>
    </location>
</feature>
<feature type="compositionally biased region" description="Low complexity" evidence="1">
    <location>
        <begin position="220"/>
        <end position="231"/>
    </location>
</feature>
<keyword evidence="2" id="KW-0732">Signal</keyword>
<evidence type="ECO:0000313" key="3">
    <source>
        <dbReference type="EMBL" id="CAK0882562.1"/>
    </source>
</evidence>
<sequence>MPWRRFGLLALPCTFAFTCYPEYQFSWCNNATEASCVHEYAFSVGHFQRKLNDYYVRNRRPPLLEAFFLTKLPKPYQLQFLESNCAAPLIMAYLLVAEAKLPVDDDAMRFASGAMDMVNSLPDTVRPILDSGAWSFGEAVTRFEQTARDTEQAMQTFPALLGGSAATISVEFVVVHCREPLDWVEADLLPRVAGSLHGLPRPAGRPRGRQAHPLREVPRAARAAGPRAVGLRGRGGARVAGPGGRAARGRVPRVPGAHRG</sequence>
<protein>
    <submittedName>
        <fullName evidence="3">Uncharacterized protein</fullName>
    </submittedName>
</protein>
<dbReference type="EMBL" id="CAUYUJ010018307">
    <property type="protein sequence ID" value="CAK0882562.1"/>
    <property type="molecule type" value="Genomic_DNA"/>
</dbReference>
<evidence type="ECO:0000313" key="4">
    <source>
        <dbReference type="Proteomes" id="UP001189429"/>
    </source>
</evidence>
<keyword evidence="4" id="KW-1185">Reference proteome</keyword>
<comment type="caution">
    <text evidence="3">The sequence shown here is derived from an EMBL/GenBank/DDBJ whole genome shotgun (WGS) entry which is preliminary data.</text>
</comment>
<feature type="compositionally biased region" description="Basic residues" evidence="1">
    <location>
        <begin position="247"/>
        <end position="260"/>
    </location>
</feature>
<gene>
    <name evidence="3" type="ORF">PCOR1329_LOCUS65036</name>
</gene>
<name>A0ABN9W8M7_9DINO</name>
<dbReference type="Proteomes" id="UP001189429">
    <property type="component" value="Unassembled WGS sequence"/>
</dbReference>
<evidence type="ECO:0000256" key="1">
    <source>
        <dbReference type="SAM" id="MobiDB-lite"/>
    </source>
</evidence>
<accession>A0ABN9W8M7</accession>
<feature type="signal peptide" evidence="2">
    <location>
        <begin position="1"/>
        <end position="16"/>
    </location>
</feature>
<reference evidence="3" key="1">
    <citation type="submission" date="2023-10" db="EMBL/GenBank/DDBJ databases">
        <authorList>
            <person name="Chen Y."/>
            <person name="Shah S."/>
            <person name="Dougan E. K."/>
            <person name="Thang M."/>
            <person name="Chan C."/>
        </authorList>
    </citation>
    <scope>NUCLEOTIDE SEQUENCE [LARGE SCALE GENOMIC DNA]</scope>
</reference>